<keyword evidence="9" id="KW-1185">Reference proteome</keyword>
<dbReference type="RefSeq" id="WP_241914363.1">
    <property type="nucleotide sequence ID" value="NZ_CP093326.1"/>
</dbReference>
<protein>
    <submittedName>
        <fullName evidence="8">Cation diffusion facilitator family transporter</fullName>
    </submittedName>
</protein>
<dbReference type="Pfam" id="PF01545">
    <property type="entry name" value="Cation_efflux"/>
    <property type="match status" value="1"/>
</dbReference>
<dbReference type="PANTHER" id="PTHR13414">
    <property type="entry name" value="HUEL-CATION TRANSPORTER"/>
    <property type="match status" value="1"/>
</dbReference>
<dbReference type="Gene3D" id="1.20.1510.10">
    <property type="entry name" value="Cation efflux protein transmembrane domain"/>
    <property type="match status" value="1"/>
</dbReference>
<feature type="transmembrane region" description="Helical" evidence="6">
    <location>
        <begin position="16"/>
        <end position="39"/>
    </location>
</feature>
<dbReference type="InterPro" id="IPR002524">
    <property type="entry name" value="Cation_efflux"/>
</dbReference>
<feature type="transmembrane region" description="Helical" evidence="6">
    <location>
        <begin position="85"/>
        <end position="109"/>
    </location>
</feature>
<evidence type="ECO:0000256" key="5">
    <source>
        <dbReference type="ARBA" id="ARBA00023136"/>
    </source>
</evidence>
<keyword evidence="2" id="KW-0813">Transport</keyword>
<gene>
    <name evidence="8" type="ORF">MNQ99_02805</name>
</gene>
<dbReference type="NCBIfam" id="TIGR01297">
    <property type="entry name" value="CDF"/>
    <property type="match status" value="1"/>
</dbReference>
<dbReference type="InterPro" id="IPR027469">
    <property type="entry name" value="Cation_efflux_TMD_sf"/>
</dbReference>
<evidence type="ECO:0000313" key="9">
    <source>
        <dbReference type="Proteomes" id="UP000829069"/>
    </source>
</evidence>
<feature type="transmembrane region" description="Helical" evidence="6">
    <location>
        <begin position="177"/>
        <end position="197"/>
    </location>
</feature>
<evidence type="ECO:0000259" key="7">
    <source>
        <dbReference type="Pfam" id="PF01545"/>
    </source>
</evidence>
<dbReference type="InterPro" id="IPR058533">
    <property type="entry name" value="Cation_efflux_TM"/>
</dbReference>
<comment type="subcellular location">
    <subcellularLocation>
        <location evidence="1">Membrane</location>
        <topology evidence="1">Multi-pass membrane protein</topology>
    </subcellularLocation>
</comment>
<dbReference type="PANTHER" id="PTHR13414:SF9">
    <property type="entry name" value="PROTON-COUPLED ZINC ANTIPORTER SLC30A9, MITOCHONDRIAL"/>
    <property type="match status" value="1"/>
</dbReference>
<keyword evidence="3 6" id="KW-0812">Transmembrane</keyword>
<evidence type="ECO:0000256" key="2">
    <source>
        <dbReference type="ARBA" id="ARBA00022448"/>
    </source>
</evidence>
<organism evidence="8 9">
    <name type="scientific">Arthrobacter sulfonylureivorans</name>
    <dbReference type="NCBI Taxonomy" id="2486855"/>
    <lineage>
        <taxon>Bacteria</taxon>
        <taxon>Bacillati</taxon>
        <taxon>Actinomycetota</taxon>
        <taxon>Actinomycetes</taxon>
        <taxon>Micrococcales</taxon>
        <taxon>Micrococcaceae</taxon>
        <taxon>Arthrobacter</taxon>
    </lineage>
</organism>
<feature type="transmembrane region" description="Helical" evidence="6">
    <location>
        <begin position="203"/>
        <end position="221"/>
    </location>
</feature>
<dbReference type="Proteomes" id="UP000829069">
    <property type="component" value="Chromosome"/>
</dbReference>
<dbReference type="InterPro" id="IPR040177">
    <property type="entry name" value="SLC30A9"/>
</dbReference>
<feature type="transmembrane region" description="Helical" evidence="6">
    <location>
        <begin position="121"/>
        <end position="143"/>
    </location>
</feature>
<sequence length="319" mass="34038">MKATVPAREAEEKSGVLTVIIAFCANALVAVAKSVAAVLTGSASMTAEAAHSWADTGNQVFLLIAERRSNKPRDARHPLGYGREAYVWSMFAAFGLFTAGAVVSVWHGIQVLANPEPASDFIVAYVVLALAFVLEGVSFAQALRQARKGARRYRRHTLEYVVISSNPTLRAVFAEDFAALIGIAIAASGVALHQITGSPVPDAIGSILVGLLLGTIAVVLIDRNRKFLVGEPATGEARTAVVNLLLQNPDVDRVTYLHMEFVGPSRLYLVAAVDMAGDLPEHDVAVALRRVERALEEHDLIEEAVLTLATPGEEPLLGD</sequence>
<feature type="domain" description="Cation efflux protein transmembrane" evidence="7">
    <location>
        <begin position="19"/>
        <end position="221"/>
    </location>
</feature>
<evidence type="ECO:0000256" key="4">
    <source>
        <dbReference type="ARBA" id="ARBA00022989"/>
    </source>
</evidence>
<keyword evidence="4 6" id="KW-1133">Transmembrane helix</keyword>
<dbReference type="EMBL" id="CP093326">
    <property type="protein sequence ID" value="UNK46315.1"/>
    <property type="molecule type" value="Genomic_DNA"/>
</dbReference>
<evidence type="ECO:0000256" key="1">
    <source>
        <dbReference type="ARBA" id="ARBA00004141"/>
    </source>
</evidence>
<reference evidence="8 9" key="1">
    <citation type="submission" date="2022-03" db="EMBL/GenBank/DDBJ databases">
        <title>Isotopic signatures of nitrous oxide derived from detoxification processes.</title>
        <authorList>
            <person name="Behrendt U."/>
            <person name="Buchen C."/>
            <person name="Well R."/>
            <person name="Ulrich A."/>
            <person name="Rohe L."/>
            <person name="Kolb S."/>
            <person name="Schloter M."/>
            <person name="Horn M.A."/>
            <person name="Augustin J."/>
        </authorList>
    </citation>
    <scope>NUCLEOTIDE SEQUENCE [LARGE SCALE GENOMIC DNA]</scope>
    <source>
        <strain evidence="8 9">S4-C24</strain>
    </source>
</reference>
<dbReference type="SUPFAM" id="SSF161111">
    <property type="entry name" value="Cation efflux protein transmembrane domain-like"/>
    <property type="match status" value="1"/>
</dbReference>
<evidence type="ECO:0000256" key="3">
    <source>
        <dbReference type="ARBA" id="ARBA00022692"/>
    </source>
</evidence>
<accession>A0ABY3W7P9</accession>
<keyword evidence="5 6" id="KW-0472">Membrane</keyword>
<proteinExistence type="predicted"/>
<evidence type="ECO:0000313" key="8">
    <source>
        <dbReference type="EMBL" id="UNK46315.1"/>
    </source>
</evidence>
<evidence type="ECO:0000256" key="6">
    <source>
        <dbReference type="SAM" id="Phobius"/>
    </source>
</evidence>
<name>A0ABY3W7P9_9MICC</name>